<reference evidence="1" key="1">
    <citation type="submission" date="2020-04" db="EMBL/GenBank/DDBJ databases">
        <title>Hybrid Assembly of Korean Phytophthora infestans isolates.</title>
        <authorList>
            <person name="Prokchorchik M."/>
            <person name="Lee Y."/>
            <person name="Seo J."/>
            <person name="Cho J.-H."/>
            <person name="Park Y.-E."/>
            <person name="Jang D.-C."/>
            <person name="Im J.-S."/>
            <person name="Choi J.-G."/>
            <person name="Park H.-J."/>
            <person name="Lee G.-B."/>
            <person name="Lee Y.-G."/>
            <person name="Hong S.-Y."/>
            <person name="Cho K."/>
            <person name="Sohn K.H."/>
        </authorList>
    </citation>
    <scope>NUCLEOTIDE SEQUENCE</scope>
    <source>
        <strain evidence="1">KR_1_A1</strain>
    </source>
</reference>
<name>A0A833S855_PHYIN</name>
<sequence>MRRDATRLWTSPVVELKADTVVMLADCTLKVSVYQARQWTACFWKDKMIGQGEMVFRCYEKVNENKSETIKISISAIKGTAVPSPQPSVVCEIRIEFKRG</sequence>
<evidence type="ECO:0000313" key="2">
    <source>
        <dbReference type="Proteomes" id="UP000602510"/>
    </source>
</evidence>
<accession>A0A833S855</accession>
<dbReference type="EMBL" id="WSZM01000695">
    <property type="protein sequence ID" value="KAF4030317.1"/>
    <property type="molecule type" value="Genomic_DNA"/>
</dbReference>
<keyword evidence="2" id="KW-1185">Reference proteome</keyword>
<evidence type="ECO:0000313" key="1">
    <source>
        <dbReference type="EMBL" id="KAF4030317.1"/>
    </source>
</evidence>
<dbReference type="AlphaFoldDB" id="A0A833S855"/>
<dbReference type="Proteomes" id="UP000602510">
    <property type="component" value="Unassembled WGS sequence"/>
</dbReference>
<protein>
    <submittedName>
        <fullName evidence="1">Uncharacterized protein</fullName>
    </submittedName>
</protein>
<proteinExistence type="predicted"/>
<gene>
    <name evidence="1" type="ORF">GN244_ATG17895</name>
</gene>
<organism evidence="1 2">
    <name type="scientific">Phytophthora infestans</name>
    <name type="common">Potato late blight agent</name>
    <name type="synonym">Botrytis infestans</name>
    <dbReference type="NCBI Taxonomy" id="4787"/>
    <lineage>
        <taxon>Eukaryota</taxon>
        <taxon>Sar</taxon>
        <taxon>Stramenopiles</taxon>
        <taxon>Oomycota</taxon>
        <taxon>Peronosporomycetes</taxon>
        <taxon>Peronosporales</taxon>
        <taxon>Peronosporaceae</taxon>
        <taxon>Phytophthora</taxon>
    </lineage>
</organism>
<comment type="caution">
    <text evidence="1">The sequence shown here is derived from an EMBL/GenBank/DDBJ whole genome shotgun (WGS) entry which is preliminary data.</text>
</comment>